<dbReference type="PANTHER" id="PTHR45994:SF1">
    <property type="entry name" value="FI21225P1"/>
    <property type="match status" value="1"/>
</dbReference>
<feature type="compositionally biased region" description="Basic and acidic residues" evidence="3">
    <location>
        <begin position="672"/>
        <end position="696"/>
    </location>
</feature>
<dbReference type="InterPro" id="IPR016024">
    <property type="entry name" value="ARM-type_fold"/>
</dbReference>
<dbReference type="InterPro" id="IPR024660">
    <property type="entry name" value="UCS_central_dom"/>
</dbReference>
<keyword evidence="6" id="KW-1185">Reference proteome</keyword>
<dbReference type="InterPro" id="IPR011989">
    <property type="entry name" value="ARM-like"/>
</dbReference>
<evidence type="ECO:0000256" key="3">
    <source>
        <dbReference type="SAM" id="MobiDB-lite"/>
    </source>
</evidence>
<dbReference type="Pfam" id="PF11701">
    <property type="entry name" value="UNC45-central"/>
    <property type="match status" value="1"/>
</dbReference>
<name>A0A0D6EL96_SPOSA</name>
<comment type="subcellular location">
    <subcellularLocation>
        <location evidence="1">Cytoplasm</location>
    </subcellularLocation>
</comment>
<evidence type="ECO:0000313" key="5">
    <source>
        <dbReference type="EMBL" id="CEQ40528.1"/>
    </source>
</evidence>
<evidence type="ECO:0000256" key="2">
    <source>
        <dbReference type="ARBA" id="ARBA00022490"/>
    </source>
</evidence>
<dbReference type="Gene3D" id="1.25.10.10">
    <property type="entry name" value="Leucine-rich Repeat Variant"/>
    <property type="match status" value="1"/>
</dbReference>
<proteinExistence type="predicted"/>
<accession>A0A0D6EL96</accession>
<dbReference type="EMBL" id="CENE01000007">
    <property type="protein sequence ID" value="CEQ40528.1"/>
    <property type="molecule type" value="Genomic_DNA"/>
</dbReference>
<organism evidence="5 6">
    <name type="scientific">Sporidiobolus salmonicolor</name>
    <name type="common">Yeast-like fungus</name>
    <name type="synonym">Sporobolomyces salmonicolor</name>
    <dbReference type="NCBI Taxonomy" id="5005"/>
    <lineage>
        <taxon>Eukaryota</taxon>
        <taxon>Fungi</taxon>
        <taxon>Dikarya</taxon>
        <taxon>Basidiomycota</taxon>
        <taxon>Pucciniomycotina</taxon>
        <taxon>Microbotryomycetes</taxon>
        <taxon>Sporidiobolales</taxon>
        <taxon>Sporidiobolaceae</taxon>
        <taxon>Sporobolomyces</taxon>
    </lineage>
</organism>
<dbReference type="GO" id="GO:0051879">
    <property type="term" value="F:Hsp90 protein binding"/>
    <property type="evidence" value="ECO:0007669"/>
    <property type="project" value="TreeGrafter"/>
</dbReference>
<gene>
    <name evidence="5" type="primary">SPOSA6832_02142</name>
</gene>
<feature type="non-terminal residue" evidence="5">
    <location>
        <position position="1"/>
    </location>
</feature>
<evidence type="ECO:0000256" key="1">
    <source>
        <dbReference type="ARBA" id="ARBA00004496"/>
    </source>
</evidence>
<reference evidence="6" key="1">
    <citation type="submission" date="2015-02" db="EMBL/GenBank/DDBJ databases">
        <authorList>
            <person name="Gon?alves P."/>
        </authorList>
    </citation>
    <scope>NUCLEOTIDE SEQUENCE [LARGE SCALE GENOMIC DNA]</scope>
</reference>
<dbReference type="PANTHER" id="PTHR45994">
    <property type="entry name" value="FI21225P1"/>
    <property type="match status" value="1"/>
</dbReference>
<evidence type="ECO:0000259" key="4">
    <source>
        <dbReference type="Pfam" id="PF11701"/>
    </source>
</evidence>
<protein>
    <submittedName>
        <fullName evidence="5">SPOSA6832_02142-mRNA-1:cds</fullName>
    </submittedName>
</protein>
<dbReference type="OrthoDB" id="199930at2759"/>
<dbReference type="AlphaFoldDB" id="A0A0D6EL96"/>
<dbReference type="Proteomes" id="UP000243876">
    <property type="component" value="Unassembled WGS sequence"/>
</dbReference>
<keyword evidence="2" id="KW-0963">Cytoplasm</keyword>
<feature type="domain" description="UNC-45/Cro1/She4 central" evidence="4">
    <location>
        <begin position="48"/>
        <end position="198"/>
    </location>
</feature>
<dbReference type="GO" id="GO:0005737">
    <property type="term" value="C:cytoplasm"/>
    <property type="evidence" value="ECO:0007669"/>
    <property type="project" value="UniProtKB-SubCell"/>
</dbReference>
<sequence>MAAATPSSSDGSSTAELKAILIRPAPLNLSSADIKIILPALNSEGGQHALALAVLSRSLAPSPTSTTRTSVQSALESLLAGTDSPHLIQGLSTLSAALQVAPTFAASLLKEGALRSQLEEVVEHISKPVGKGKAKQDEEKLALVELLSLAAGQPTMRGLVRHSAGGWLESLLGEPKREMDRQRHMRLHAMAAVGVVKLKLGKDETETTGLPTQEEEPPTKWSLEDLTELFVDLVVSTTNTHISSNETTSSSVDGILLPCLEGLAYLTLTSSTSIKKTATRSSFLSVLFSLAPKQPAAPNSSSSARDYALATLLDHLTAFPPSQDASGDAAQINRLKRFASAGARQDKATAAPAIESAESVTARISLLVKHDPSPIPTIRQLCLSPSLQTRRLAGTILHSLVTPQSLRGQLLQAGVARLFLSLIRQLPSPFASSEDVPTVQGLAKLLITANPLLIFGPTPSSPILLEATTALTLPLGASPSDAVGLLPKFETLMALTNIASLDAELTDKMARLTLRDRPVPLLTAVEELLLSSNTMVRRAATELICNLVASEPGIEYFEPKRSSAASTSDAPPASHRLHLVLALSSSPDVPTRLAASGALTSLVFSPVIAVSLASTPKWLDMLLELLEDDEAGVRHRAYEVFRALGETVKQMEAPPRTEEGATQRNKNAGEGLRGKQVVDELKKARERETRRELRDAAEEAAASIARAL</sequence>
<dbReference type="SUPFAM" id="SSF48371">
    <property type="entry name" value="ARM repeat"/>
    <property type="match status" value="1"/>
</dbReference>
<feature type="region of interest" description="Disordered" evidence="3">
    <location>
        <begin position="651"/>
        <end position="696"/>
    </location>
</feature>
<evidence type="ECO:0000313" key="6">
    <source>
        <dbReference type="Proteomes" id="UP000243876"/>
    </source>
</evidence>